<sequence>MRFTSFLGIAATATFAALAFIGSPANAVAVPPSSFQPADIGSSSPESVSNKEEIFKAFTSLLKLEPRIAIVQPKGVGLTHVVNDRGLIETISGTTVNKELYKILVTYKENSEQISSFSIKVYGPENKDDQNDVPIDVAVVAIKYDSNTGNARAYDVITSQGYLMTEAREGYFKAILNSPTLGSYHELNIQPWDGKHIERLLV</sequence>
<reference evidence="3" key="1">
    <citation type="journal article" date="2018" name="Nat. Microbiol.">
        <title>Leveraging single-cell genomics to expand the fungal tree of life.</title>
        <authorList>
            <person name="Ahrendt S.R."/>
            <person name="Quandt C.A."/>
            <person name="Ciobanu D."/>
            <person name="Clum A."/>
            <person name="Salamov A."/>
            <person name="Andreopoulos B."/>
            <person name="Cheng J.F."/>
            <person name="Woyke T."/>
            <person name="Pelin A."/>
            <person name="Henrissat B."/>
            <person name="Reynolds N.K."/>
            <person name="Benny G.L."/>
            <person name="Smith M.E."/>
            <person name="James T.Y."/>
            <person name="Grigoriev I.V."/>
        </authorList>
    </citation>
    <scope>NUCLEOTIDE SEQUENCE [LARGE SCALE GENOMIC DNA]</scope>
    <source>
        <strain evidence="3">RSA 1356</strain>
    </source>
</reference>
<accession>A0A4P9XS06</accession>
<evidence type="ECO:0000313" key="2">
    <source>
        <dbReference type="EMBL" id="RKP08120.1"/>
    </source>
</evidence>
<dbReference type="Proteomes" id="UP000271241">
    <property type="component" value="Unassembled WGS sequence"/>
</dbReference>
<organism evidence="2 3">
    <name type="scientific">Thamnocephalis sphaerospora</name>
    <dbReference type="NCBI Taxonomy" id="78915"/>
    <lineage>
        <taxon>Eukaryota</taxon>
        <taxon>Fungi</taxon>
        <taxon>Fungi incertae sedis</taxon>
        <taxon>Zoopagomycota</taxon>
        <taxon>Zoopagomycotina</taxon>
        <taxon>Zoopagomycetes</taxon>
        <taxon>Zoopagales</taxon>
        <taxon>Sigmoideomycetaceae</taxon>
        <taxon>Thamnocephalis</taxon>
    </lineage>
</organism>
<feature type="signal peptide" evidence="1">
    <location>
        <begin position="1"/>
        <end position="27"/>
    </location>
</feature>
<dbReference type="AlphaFoldDB" id="A0A4P9XS06"/>
<protein>
    <submittedName>
        <fullName evidence="2">Uncharacterized protein</fullName>
    </submittedName>
</protein>
<proteinExistence type="predicted"/>
<keyword evidence="3" id="KW-1185">Reference proteome</keyword>
<name>A0A4P9XS06_9FUNG</name>
<evidence type="ECO:0000256" key="1">
    <source>
        <dbReference type="SAM" id="SignalP"/>
    </source>
</evidence>
<evidence type="ECO:0000313" key="3">
    <source>
        <dbReference type="Proteomes" id="UP000271241"/>
    </source>
</evidence>
<dbReference type="EMBL" id="KZ992635">
    <property type="protein sequence ID" value="RKP08120.1"/>
    <property type="molecule type" value="Genomic_DNA"/>
</dbReference>
<gene>
    <name evidence="2" type="ORF">THASP1DRAFT_30073</name>
</gene>
<feature type="chain" id="PRO_5020321148" evidence="1">
    <location>
        <begin position="28"/>
        <end position="202"/>
    </location>
</feature>
<keyword evidence="1" id="KW-0732">Signal</keyword>